<evidence type="ECO:0008006" key="3">
    <source>
        <dbReference type="Google" id="ProtNLM"/>
    </source>
</evidence>
<dbReference type="AlphaFoldDB" id="A0A1H9XJG3"/>
<name>A0A1H9XJG3_9PSEU</name>
<keyword evidence="2" id="KW-1185">Reference proteome</keyword>
<gene>
    <name evidence="1" type="ORF">SAMN04487818_1164</name>
</gene>
<proteinExistence type="predicted"/>
<dbReference type="EMBL" id="FOGI01000016">
    <property type="protein sequence ID" value="SES46338.1"/>
    <property type="molecule type" value="Genomic_DNA"/>
</dbReference>
<evidence type="ECO:0000313" key="1">
    <source>
        <dbReference type="EMBL" id="SES46338.1"/>
    </source>
</evidence>
<dbReference type="RefSeq" id="WP_092785961.1">
    <property type="nucleotide sequence ID" value="NZ_FOGI01000016.1"/>
</dbReference>
<protein>
    <recommendedName>
        <fullName evidence="3">Immunity protein 50</fullName>
    </recommendedName>
</protein>
<organism evidence="1 2">
    <name type="scientific">Actinokineospora terrae</name>
    <dbReference type="NCBI Taxonomy" id="155974"/>
    <lineage>
        <taxon>Bacteria</taxon>
        <taxon>Bacillati</taxon>
        <taxon>Actinomycetota</taxon>
        <taxon>Actinomycetes</taxon>
        <taxon>Pseudonocardiales</taxon>
        <taxon>Pseudonocardiaceae</taxon>
        <taxon>Actinokineospora</taxon>
    </lineage>
</organism>
<reference evidence="2" key="1">
    <citation type="submission" date="2016-10" db="EMBL/GenBank/DDBJ databases">
        <authorList>
            <person name="Varghese N."/>
            <person name="Submissions S."/>
        </authorList>
    </citation>
    <scope>NUCLEOTIDE SEQUENCE [LARGE SCALE GENOMIC DNA]</scope>
    <source>
        <strain evidence="2">DSM 44260</strain>
    </source>
</reference>
<sequence length="169" mass="18646">MRIRDLLVGAQARAVGGVEDTYLLEQDSLQEVELVDAWLDLPWSTLALLVDLRGALQLDEGSAGLILLSGVRNLNWQFPGDRWNPMPRLIVSSAFEIGERVTASLGMISGGGDIELQAQRCSFWTGDIPGLPEVRPPYGEASRQEIDRDTPAWDSEFVPLRWAEVVGKS</sequence>
<accession>A0A1H9XJG3</accession>
<evidence type="ECO:0000313" key="2">
    <source>
        <dbReference type="Proteomes" id="UP000199051"/>
    </source>
</evidence>
<dbReference type="Proteomes" id="UP000199051">
    <property type="component" value="Unassembled WGS sequence"/>
</dbReference>
<dbReference type="STRING" id="155974.SAMN04487818_1164"/>